<evidence type="ECO:0000313" key="6">
    <source>
        <dbReference type="Proteomes" id="UP001143474"/>
    </source>
</evidence>
<dbReference type="GO" id="GO:0016709">
    <property type="term" value="F:oxidoreductase activity, acting on paired donors, with incorporation or reduction of molecular oxygen, NAD(P)H as one donor, and incorporation of one atom of oxygen"/>
    <property type="evidence" value="ECO:0007669"/>
    <property type="project" value="UniProtKB-ARBA"/>
</dbReference>
<dbReference type="Pfam" id="PF21274">
    <property type="entry name" value="Rng_hyd_C"/>
    <property type="match status" value="1"/>
</dbReference>
<dbReference type="Gene3D" id="3.50.50.60">
    <property type="entry name" value="FAD/NAD(P)-binding domain"/>
    <property type="match status" value="1"/>
</dbReference>
<evidence type="ECO:0000259" key="4">
    <source>
        <dbReference type="Pfam" id="PF01494"/>
    </source>
</evidence>
<dbReference type="PANTHER" id="PTHR43004">
    <property type="entry name" value="TRK SYSTEM POTASSIUM UPTAKE PROTEIN"/>
    <property type="match status" value="1"/>
</dbReference>
<keyword evidence="3" id="KW-0274">FAD</keyword>
<dbReference type="Proteomes" id="UP001143474">
    <property type="component" value="Unassembled WGS sequence"/>
</dbReference>
<keyword evidence="6" id="KW-1185">Reference proteome</keyword>
<protein>
    <submittedName>
        <fullName evidence="5">3-(3-hydroxyphenyl)propionate hydroxylase</fullName>
    </submittedName>
</protein>
<evidence type="ECO:0000256" key="1">
    <source>
        <dbReference type="ARBA" id="ARBA00001974"/>
    </source>
</evidence>
<dbReference type="InterPro" id="IPR050641">
    <property type="entry name" value="RIFMO-like"/>
</dbReference>
<reference evidence="5" key="1">
    <citation type="journal article" date="2014" name="Int. J. Syst. Evol. Microbiol.">
        <title>Complete genome sequence of Corynebacterium casei LMG S-19264T (=DSM 44701T), isolated from a smear-ripened cheese.</title>
        <authorList>
            <consortium name="US DOE Joint Genome Institute (JGI-PGF)"/>
            <person name="Walter F."/>
            <person name="Albersmeier A."/>
            <person name="Kalinowski J."/>
            <person name="Ruckert C."/>
        </authorList>
    </citation>
    <scope>NUCLEOTIDE SEQUENCE</scope>
    <source>
        <strain evidence="5">VKM Ac-2007</strain>
    </source>
</reference>
<dbReference type="Gene3D" id="3.40.30.120">
    <property type="match status" value="1"/>
</dbReference>
<dbReference type="PRINTS" id="PR00420">
    <property type="entry name" value="RNGMNOXGNASE"/>
</dbReference>
<accession>A0A9W6IAF5</accession>
<evidence type="ECO:0000256" key="3">
    <source>
        <dbReference type="ARBA" id="ARBA00022827"/>
    </source>
</evidence>
<dbReference type="EMBL" id="BSEV01000032">
    <property type="protein sequence ID" value="GLK14421.1"/>
    <property type="molecule type" value="Genomic_DNA"/>
</dbReference>
<sequence length="487" mass="52404">MNGTQVIIVGAGPTGLTLAVDLARRGVDFRIVERSPRHPAGSRGKGLQPRTQEVFDDLGVAEEILATGRVYPPIRAYAGERVVWEGRMHEPREPEAAVPYPMVLMQPQWRTERILRDRLAALGRHVELGVEVTAFEQDDDGVTVTLGGAERVRCDYLVGADGGRSSVRKGLGVGFEGETSETERMVLGDVRATGLDHEHWHTWADMATRTMRVALCPLPGTDVFQFTAPFTGEEAPELSLESFQRILDEGSGRTDIRLTEVAWTSLYRVNVRMAERFRVGRVFLAGDAAHVHSPAGGQGLNTGVQDAYNLGWKLAAVLGGAPGRLLDTYEEERLPVAADVLGISTRLYGRAKRGEEGAHARDEETQQLLLGYREGSLAVGERGGERAPDATLGGGRLFDVLRGPHFTLLALGAADAGPVEEVNARYGAAVRAHTVAPGGGTGDLVDVDGLLHEHYGKGLVLIRPDGYVGYHGGEAGLRDYLAAVTAG</sequence>
<gene>
    <name evidence="5" type="primary">mhpA_4</name>
    <name evidence="5" type="ORF">GCM10017600_78330</name>
</gene>
<comment type="caution">
    <text evidence="5">The sequence shown here is derived from an EMBL/GenBank/DDBJ whole genome shotgun (WGS) entry which is preliminary data.</text>
</comment>
<dbReference type="PANTHER" id="PTHR43004:SF19">
    <property type="entry name" value="BINDING MONOOXYGENASE, PUTATIVE (JCVI)-RELATED"/>
    <property type="match status" value="1"/>
</dbReference>
<name>A0A9W6IAF5_9ACTN</name>
<dbReference type="RefSeq" id="WP_271222658.1">
    <property type="nucleotide sequence ID" value="NZ_BAAAVD010000069.1"/>
</dbReference>
<dbReference type="SUPFAM" id="SSF51905">
    <property type="entry name" value="FAD/NAD(P)-binding domain"/>
    <property type="match status" value="1"/>
</dbReference>
<evidence type="ECO:0000313" key="5">
    <source>
        <dbReference type="EMBL" id="GLK14421.1"/>
    </source>
</evidence>
<proteinExistence type="predicted"/>
<feature type="domain" description="FAD-binding" evidence="4">
    <location>
        <begin position="4"/>
        <end position="341"/>
    </location>
</feature>
<organism evidence="5 6">
    <name type="scientific">Streptosporangium carneum</name>
    <dbReference type="NCBI Taxonomy" id="47481"/>
    <lineage>
        <taxon>Bacteria</taxon>
        <taxon>Bacillati</taxon>
        <taxon>Actinomycetota</taxon>
        <taxon>Actinomycetes</taxon>
        <taxon>Streptosporangiales</taxon>
        <taxon>Streptosporangiaceae</taxon>
        <taxon>Streptosporangium</taxon>
    </lineage>
</organism>
<dbReference type="Gene3D" id="3.30.70.2450">
    <property type="match status" value="1"/>
</dbReference>
<dbReference type="NCBIfam" id="NF004832">
    <property type="entry name" value="PRK06184.1"/>
    <property type="match status" value="1"/>
</dbReference>
<reference evidence="5" key="2">
    <citation type="submission" date="2023-01" db="EMBL/GenBank/DDBJ databases">
        <authorList>
            <person name="Sun Q."/>
            <person name="Evtushenko L."/>
        </authorList>
    </citation>
    <scope>NUCLEOTIDE SEQUENCE</scope>
    <source>
        <strain evidence="5">VKM Ac-2007</strain>
    </source>
</reference>
<comment type="cofactor">
    <cofactor evidence="1">
        <name>FAD</name>
        <dbReference type="ChEBI" id="CHEBI:57692"/>
    </cofactor>
</comment>
<dbReference type="InterPro" id="IPR002938">
    <property type="entry name" value="FAD-bd"/>
</dbReference>
<dbReference type="InterPro" id="IPR036188">
    <property type="entry name" value="FAD/NAD-bd_sf"/>
</dbReference>
<keyword evidence="2" id="KW-0285">Flavoprotein</keyword>
<dbReference type="GO" id="GO:0071949">
    <property type="term" value="F:FAD binding"/>
    <property type="evidence" value="ECO:0007669"/>
    <property type="project" value="InterPro"/>
</dbReference>
<dbReference type="AlphaFoldDB" id="A0A9W6IAF5"/>
<evidence type="ECO:0000256" key="2">
    <source>
        <dbReference type="ARBA" id="ARBA00022630"/>
    </source>
</evidence>
<dbReference type="Pfam" id="PF01494">
    <property type="entry name" value="FAD_binding_3"/>
    <property type="match status" value="1"/>
</dbReference>